<evidence type="ECO:0000256" key="1">
    <source>
        <dbReference type="SAM" id="MobiDB-lite"/>
    </source>
</evidence>
<keyword evidence="2" id="KW-0812">Transmembrane</keyword>
<feature type="transmembrane region" description="Helical" evidence="2">
    <location>
        <begin position="155"/>
        <end position="187"/>
    </location>
</feature>
<organism evidence="3 4">
    <name type="scientific">Halovenus aranensis</name>
    <dbReference type="NCBI Taxonomy" id="890420"/>
    <lineage>
        <taxon>Archaea</taxon>
        <taxon>Methanobacteriati</taxon>
        <taxon>Methanobacteriota</taxon>
        <taxon>Stenosarchaea group</taxon>
        <taxon>Halobacteria</taxon>
        <taxon>Halobacteriales</taxon>
        <taxon>Haloarculaceae</taxon>
        <taxon>Halovenus</taxon>
    </lineage>
</organism>
<dbReference type="EMBL" id="FNFC01000002">
    <property type="protein sequence ID" value="SDJ35282.1"/>
    <property type="molecule type" value="Genomic_DNA"/>
</dbReference>
<name>A0A1G8T120_9EURY</name>
<sequence length="190" mass="20631">MNECPECGTRVPEDGNFCPECGRQFGDSERTQAESRRSDRREDGWQSDADDEDWKYPVDQSSSSTGRHPADHKLLLGGVGGFSLFALLEGGLRVLSPDRVANELVETTAEAGLEIEPGFAEQVVLITGVVGVVMALAVLGVTVRNYVEEQLPNRYFWVLIATSVVGFLFASSLFLAALVAFGIYGLVVID</sequence>
<evidence type="ECO:0008006" key="5">
    <source>
        <dbReference type="Google" id="ProtNLM"/>
    </source>
</evidence>
<feature type="region of interest" description="Disordered" evidence="1">
    <location>
        <begin position="1"/>
        <end position="69"/>
    </location>
</feature>
<evidence type="ECO:0000256" key="2">
    <source>
        <dbReference type="SAM" id="Phobius"/>
    </source>
</evidence>
<proteinExistence type="predicted"/>
<reference evidence="3 4" key="1">
    <citation type="submission" date="2016-10" db="EMBL/GenBank/DDBJ databases">
        <authorList>
            <person name="de Groot N.N."/>
        </authorList>
    </citation>
    <scope>NUCLEOTIDE SEQUENCE [LARGE SCALE GENOMIC DNA]</scope>
    <source>
        <strain evidence="3 4">IBRC-M10015</strain>
    </source>
</reference>
<gene>
    <name evidence="3" type="ORF">SAMN05216226_102265</name>
</gene>
<keyword evidence="2" id="KW-1133">Transmembrane helix</keyword>
<keyword evidence="4" id="KW-1185">Reference proteome</keyword>
<evidence type="ECO:0000313" key="4">
    <source>
        <dbReference type="Proteomes" id="UP000198856"/>
    </source>
</evidence>
<feature type="transmembrane region" description="Helical" evidence="2">
    <location>
        <begin position="74"/>
        <end position="95"/>
    </location>
</feature>
<protein>
    <recommendedName>
        <fullName evidence="5">Zinc-ribbon domain-containing protein</fullName>
    </recommendedName>
</protein>
<feature type="transmembrane region" description="Helical" evidence="2">
    <location>
        <begin position="123"/>
        <end position="143"/>
    </location>
</feature>
<dbReference type="Proteomes" id="UP000198856">
    <property type="component" value="Unassembled WGS sequence"/>
</dbReference>
<dbReference type="AlphaFoldDB" id="A0A1G8T120"/>
<accession>A0A1G8T120</accession>
<evidence type="ECO:0000313" key="3">
    <source>
        <dbReference type="EMBL" id="SDJ35282.1"/>
    </source>
</evidence>
<keyword evidence="2" id="KW-0472">Membrane</keyword>
<dbReference type="RefSeq" id="WP_092699337.1">
    <property type="nucleotide sequence ID" value="NZ_FNFC01000002.1"/>
</dbReference>
<feature type="compositionally biased region" description="Basic and acidic residues" evidence="1">
    <location>
        <begin position="26"/>
        <end position="44"/>
    </location>
</feature>